<dbReference type="EMBL" id="JACXVP010000008">
    <property type="protein sequence ID" value="KAG5591824.1"/>
    <property type="molecule type" value="Genomic_DNA"/>
</dbReference>
<comment type="caution">
    <text evidence="1">The sequence shown here is derived from an EMBL/GenBank/DDBJ whole genome shotgun (WGS) entry which is preliminary data.</text>
</comment>
<evidence type="ECO:0000313" key="1">
    <source>
        <dbReference type="EMBL" id="KAG5591824.1"/>
    </source>
</evidence>
<name>A0A9J5XX87_SOLCO</name>
<accession>A0A9J5XX87</accession>
<evidence type="ECO:0000313" key="2">
    <source>
        <dbReference type="Proteomes" id="UP000824120"/>
    </source>
</evidence>
<dbReference type="PANTHER" id="PTHR35218">
    <property type="entry name" value="RNASE H DOMAIN-CONTAINING PROTEIN"/>
    <property type="match status" value="1"/>
</dbReference>
<proteinExistence type="predicted"/>
<dbReference type="PANTHER" id="PTHR35218:SF7">
    <property type="entry name" value="ENDONUCLEASE_EXONUCLEASE_PHOSPHATASE"/>
    <property type="match status" value="1"/>
</dbReference>
<dbReference type="OrthoDB" id="1305522at2759"/>
<organism evidence="1 2">
    <name type="scientific">Solanum commersonii</name>
    <name type="common">Commerson's wild potato</name>
    <name type="synonym">Commerson's nightshade</name>
    <dbReference type="NCBI Taxonomy" id="4109"/>
    <lineage>
        <taxon>Eukaryota</taxon>
        <taxon>Viridiplantae</taxon>
        <taxon>Streptophyta</taxon>
        <taxon>Embryophyta</taxon>
        <taxon>Tracheophyta</taxon>
        <taxon>Spermatophyta</taxon>
        <taxon>Magnoliopsida</taxon>
        <taxon>eudicotyledons</taxon>
        <taxon>Gunneridae</taxon>
        <taxon>Pentapetalae</taxon>
        <taxon>asterids</taxon>
        <taxon>lamiids</taxon>
        <taxon>Solanales</taxon>
        <taxon>Solanaceae</taxon>
        <taxon>Solanoideae</taxon>
        <taxon>Solaneae</taxon>
        <taxon>Solanum</taxon>
    </lineage>
</organism>
<keyword evidence="2" id="KW-1185">Reference proteome</keyword>
<reference evidence="1 2" key="1">
    <citation type="submission" date="2020-09" db="EMBL/GenBank/DDBJ databases">
        <title>De no assembly of potato wild relative species, Solanum commersonii.</title>
        <authorList>
            <person name="Cho K."/>
        </authorList>
    </citation>
    <scope>NUCLEOTIDE SEQUENCE [LARGE SCALE GENOMIC DNA]</scope>
    <source>
        <strain evidence="1">LZ3.2</strain>
        <tissue evidence="1">Leaf</tissue>
    </source>
</reference>
<dbReference type="AlphaFoldDB" id="A0A9J5XX87"/>
<protein>
    <submittedName>
        <fullName evidence="1">Uncharacterized protein</fullName>
    </submittedName>
</protein>
<sequence>MEDHNKALQALDFSDVIQVLATEYFGGIALFWRSTDVTIEPFVLIDQEIHSIIKVIAQTDGRNNSEFYPKGS</sequence>
<gene>
    <name evidence="1" type="ORF">H5410_042338</name>
</gene>
<dbReference type="Proteomes" id="UP000824120">
    <property type="component" value="Chromosome 8"/>
</dbReference>